<dbReference type="PANTHER" id="PTHR42881:SF13">
    <property type="entry name" value="PROLYL ENDOPEPTIDASE"/>
    <property type="match status" value="1"/>
</dbReference>
<keyword evidence="2" id="KW-0378">Hydrolase</keyword>
<evidence type="ECO:0000259" key="5">
    <source>
        <dbReference type="Pfam" id="PF02897"/>
    </source>
</evidence>
<dbReference type="PRINTS" id="PR00862">
    <property type="entry name" value="PROLIGOPTASE"/>
</dbReference>
<protein>
    <submittedName>
        <fullName evidence="6">Prolyl oligopeptidase</fullName>
    </submittedName>
</protein>
<dbReference type="AlphaFoldDB" id="A0A1N7IN86"/>
<dbReference type="OrthoDB" id="9801421at2"/>
<dbReference type="Pfam" id="PF02897">
    <property type="entry name" value="Peptidase_S9_N"/>
    <property type="match status" value="1"/>
</dbReference>
<evidence type="ECO:0000313" key="7">
    <source>
        <dbReference type="Proteomes" id="UP000186292"/>
    </source>
</evidence>
<evidence type="ECO:0000259" key="4">
    <source>
        <dbReference type="Pfam" id="PF00326"/>
    </source>
</evidence>
<evidence type="ECO:0000256" key="2">
    <source>
        <dbReference type="ARBA" id="ARBA00022801"/>
    </source>
</evidence>
<organism evidence="6 7">
    <name type="scientific">Corynebacterium appendicis CIP 107643</name>
    <dbReference type="NCBI Taxonomy" id="1161099"/>
    <lineage>
        <taxon>Bacteria</taxon>
        <taxon>Bacillati</taxon>
        <taxon>Actinomycetota</taxon>
        <taxon>Actinomycetes</taxon>
        <taxon>Mycobacteriales</taxon>
        <taxon>Corynebacteriaceae</taxon>
        <taxon>Corynebacterium</taxon>
    </lineage>
</organism>
<dbReference type="Pfam" id="PF00326">
    <property type="entry name" value="Peptidase_S9"/>
    <property type="match status" value="1"/>
</dbReference>
<dbReference type="EMBL" id="FTOF01000001">
    <property type="protein sequence ID" value="SIS38529.1"/>
    <property type="molecule type" value="Genomic_DNA"/>
</dbReference>
<dbReference type="InterPro" id="IPR029058">
    <property type="entry name" value="AB_hydrolase_fold"/>
</dbReference>
<evidence type="ECO:0000256" key="3">
    <source>
        <dbReference type="ARBA" id="ARBA00022825"/>
    </source>
</evidence>
<dbReference type="InterPro" id="IPR002470">
    <property type="entry name" value="Peptidase_S9A"/>
</dbReference>
<evidence type="ECO:0000313" key="6">
    <source>
        <dbReference type="EMBL" id="SIS38529.1"/>
    </source>
</evidence>
<dbReference type="InterPro" id="IPR023302">
    <property type="entry name" value="Pept_S9A_N"/>
</dbReference>
<keyword evidence="3" id="KW-0720">Serine protease</keyword>
<dbReference type="GO" id="GO:0070012">
    <property type="term" value="F:oligopeptidase activity"/>
    <property type="evidence" value="ECO:0007669"/>
    <property type="project" value="TreeGrafter"/>
</dbReference>
<dbReference type="SUPFAM" id="SSF53474">
    <property type="entry name" value="alpha/beta-Hydrolases"/>
    <property type="match status" value="1"/>
</dbReference>
<dbReference type="SUPFAM" id="SSF50993">
    <property type="entry name" value="Peptidase/esterase 'gauge' domain"/>
    <property type="match status" value="1"/>
</dbReference>
<feature type="domain" description="Peptidase S9A N-terminal" evidence="5">
    <location>
        <begin position="40"/>
        <end position="380"/>
    </location>
</feature>
<reference evidence="7" key="1">
    <citation type="submission" date="2017-01" db="EMBL/GenBank/DDBJ databases">
        <authorList>
            <person name="Varghese N."/>
            <person name="Submissions S."/>
        </authorList>
    </citation>
    <scope>NUCLEOTIDE SEQUENCE [LARGE SCALE GENOMIC DNA]</scope>
    <source>
        <strain evidence="7">DSM 44531</strain>
    </source>
</reference>
<keyword evidence="7" id="KW-1185">Reference proteome</keyword>
<dbReference type="PANTHER" id="PTHR42881">
    <property type="entry name" value="PROLYL ENDOPEPTIDASE"/>
    <property type="match status" value="1"/>
</dbReference>
<dbReference type="GO" id="GO:0005829">
    <property type="term" value="C:cytosol"/>
    <property type="evidence" value="ECO:0007669"/>
    <property type="project" value="TreeGrafter"/>
</dbReference>
<dbReference type="GO" id="GO:0006508">
    <property type="term" value="P:proteolysis"/>
    <property type="evidence" value="ECO:0007669"/>
    <property type="project" value="UniProtKB-KW"/>
</dbReference>
<dbReference type="STRING" id="1161099.SAMN05444817_10198"/>
<dbReference type="InterPro" id="IPR001375">
    <property type="entry name" value="Peptidase_S9_cat"/>
</dbReference>
<name>A0A1N7IN86_9CORY</name>
<dbReference type="Gene3D" id="3.40.50.1820">
    <property type="entry name" value="alpha/beta hydrolase"/>
    <property type="match status" value="1"/>
</dbReference>
<evidence type="ECO:0000256" key="1">
    <source>
        <dbReference type="ARBA" id="ARBA00022670"/>
    </source>
</evidence>
<gene>
    <name evidence="6" type="ORF">SAMN05444817_10198</name>
</gene>
<accession>A0A1N7IN86</accession>
<dbReference type="Gene3D" id="2.130.10.120">
    <property type="entry name" value="Prolyl oligopeptidase, N-terminal domain"/>
    <property type="match status" value="1"/>
</dbReference>
<dbReference type="Proteomes" id="UP000186292">
    <property type="component" value="Unassembled WGS sequence"/>
</dbReference>
<dbReference type="InterPro" id="IPR051167">
    <property type="entry name" value="Prolyl_oligopep/macrocyclase"/>
</dbReference>
<sequence>MTSNAPDLSIDPTELDHITGEKALAWAGAWSDRTEANFQDKQLAARIRDALDTDDKIPYVTRRGGFLYNVWRDREHPRGIWRRTTPESYEEGHDEWEVLVDVDKLARDEDEDWVWKGAVVRPIANDRALIRLSRGGADAVVVREFDIDSRTFLNEARNESFTLPEAKSDVSWLDRDTLLVGTDLGAGSVTQSGYPVEVREWSRGTAIEDAPVVFRGKRSDVAVGARVDHTPGYERVIFERALDFYTAKTFIGDTPVDVPEDCIVVPHKQWLFLLPRTEFAGVPAGALAVIELERFLAGERNMRTLIDDLPIEDLSITATTLLLTVLDDVVTRIVRFELGTWDRSEVELPDAATASVVATSPLDGDETWINVSSFTTPSTLLRDGEVVRQAPALFDAPGLQTRQHWAVSSDGTKIPYFITGDFSRGPQPTLVGGYGGFEVSLTPGYSAVRGISWLENGYYFVQPNLRGGGEFGPEWHSQVVKTNRHKVWEDHRAVLEDVVARGYSTPERLAIRGGSNGGLLTSGALVQYPHLFGAAVIQVPLTDMLRYHTLLAGASWIAEYGDPDTPGERAAIETWSPLHNVTSSPAYPPALVTTSTRDDRVHPAHARAFALAIAKAGQPVDYFENTAGGHAGAADNQQVARVESLIYTWLEKQIGNSPHQASD</sequence>
<keyword evidence="1" id="KW-0645">Protease</keyword>
<dbReference type="GO" id="GO:0004252">
    <property type="term" value="F:serine-type endopeptidase activity"/>
    <property type="evidence" value="ECO:0007669"/>
    <property type="project" value="InterPro"/>
</dbReference>
<feature type="domain" description="Peptidase S9 prolyl oligopeptidase catalytic" evidence="4">
    <location>
        <begin position="451"/>
        <end position="656"/>
    </location>
</feature>
<dbReference type="RefSeq" id="WP_076598107.1">
    <property type="nucleotide sequence ID" value="NZ_CP046976.1"/>
</dbReference>
<proteinExistence type="predicted"/>